<feature type="compositionally biased region" description="Low complexity" evidence="1">
    <location>
        <begin position="81"/>
        <end position="92"/>
    </location>
</feature>
<protein>
    <submittedName>
        <fullName evidence="2">RCG52207</fullName>
    </submittedName>
</protein>
<feature type="region of interest" description="Disordered" evidence="1">
    <location>
        <begin position="48"/>
        <end position="106"/>
    </location>
</feature>
<name>A6K6Q4_RAT</name>
<feature type="compositionally biased region" description="Basic and acidic residues" evidence="1">
    <location>
        <begin position="58"/>
        <end position="80"/>
    </location>
</feature>
<evidence type="ECO:0000313" key="3">
    <source>
        <dbReference type="Proteomes" id="UP000234681"/>
    </source>
</evidence>
<dbReference type="AlphaFoldDB" id="A6K6Q4"/>
<proteinExistence type="predicted"/>
<organism evidence="2 3">
    <name type="scientific">Rattus norvegicus</name>
    <name type="common">Rat</name>
    <dbReference type="NCBI Taxonomy" id="10116"/>
    <lineage>
        <taxon>Eukaryota</taxon>
        <taxon>Metazoa</taxon>
        <taxon>Chordata</taxon>
        <taxon>Craniata</taxon>
        <taxon>Vertebrata</taxon>
        <taxon>Euteleostomi</taxon>
        <taxon>Mammalia</taxon>
        <taxon>Eutheria</taxon>
        <taxon>Euarchontoglires</taxon>
        <taxon>Glires</taxon>
        <taxon>Rodentia</taxon>
        <taxon>Myomorpha</taxon>
        <taxon>Muroidea</taxon>
        <taxon>Muridae</taxon>
        <taxon>Murinae</taxon>
        <taxon>Rattus</taxon>
    </lineage>
</organism>
<gene>
    <name evidence="2" type="ORF">rCG_52207</name>
</gene>
<dbReference type="EMBL" id="CH474023">
    <property type="protein sequence ID" value="EDL85414.1"/>
    <property type="molecule type" value="Genomic_DNA"/>
</dbReference>
<accession>A6K6Q4</accession>
<sequence>MAHAVRSKSNWCWQTYLLERINQVFSISLPPRAQPIGPVLAGAAFQTHSQQNNSGHQFGDRFHSKGHQDTEGRILWKEASTRTTDSTETADTQLVQRQGNGGICLS</sequence>
<dbReference type="Proteomes" id="UP000234681">
    <property type="component" value="Chromosome 15"/>
</dbReference>
<evidence type="ECO:0000256" key="1">
    <source>
        <dbReference type="SAM" id="MobiDB-lite"/>
    </source>
</evidence>
<evidence type="ECO:0000313" key="2">
    <source>
        <dbReference type="EMBL" id="EDL85414.1"/>
    </source>
</evidence>
<reference evidence="2 3" key="1">
    <citation type="submission" date="2005-07" db="EMBL/GenBank/DDBJ databases">
        <authorList>
            <person name="Mural R.J."/>
            <person name="Li P.W."/>
            <person name="Adams M.D."/>
            <person name="Amanatides P.G."/>
            <person name="Baden-Tillson H."/>
            <person name="Barnstead M."/>
            <person name="Chin S.H."/>
            <person name="Dew I."/>
            <person name="Evans C.A."/>
            <person name="Ferriera S."/>
            <person name="Flanigan M."/>
            <person name="Fosler C."/>
            <person name="Glodek A."/>
            <person name="Gu Z."/>
            <person name="Holt R.A."/>
            <person name="Jennings D."/>
            <person name="Kraft C.L."/>
            <person name="Lu F."/>
            <person name="Nguyen T."/>
            <person name="Nusskern D.R."/>
            <person name="Pfannkoch C.M."/>
            <person name="Sitter C."/>
            <person name="Sutton G.G."/>
            <person name="Venter J.C."/>
            <person name="Wang Z."/>
            <person name="Woodage T."/>
            <person name="Zheng X.H."/>
            <person name="Zhong F."/>
        </authorList>
    </citation>
    <scope>NUCLEOTIDE SEQUENCE [LARGE SCALE GENOMIC DNA]</scope>
    <source>
        <strain>BN</strain>
        <strain evidence="3">Sprague-Dawley</strain>
    </source>
</reference>